<dbReference type="GO" id="GO:0016020">
    <property type="term" value="C:membrane"/>
    <property type="evidence" value="ECO:0007669"/>
    <property type="project" value="UniProtKB-SubCell"/>
</dbReference>
<comment type="subcellular location">
    <subcellularLocation>
        <location evidence="1">Membrane</location>
        <topology evidence="1">Multi-pass membrane protein</topology>
    </subcellularLocation>
</comment>
<accession>A0A7L7SA22</accession>
<dbReference type="Gene3D" id="1.10.287.3510">
    <property type="match status" value="1"/>
</dbReference>
<dbReference type="Pfam" id="PF00420">
    <property type="entry name" value="Oxidored_q2"/>
    <property type="match status" value="1"/>
</dbReference>
<dbReference type="InterPro" id="IPR039428">
    <property type="entry name" value="NUOK/Mnh_C1-like"/>
</dbReference>
<evidence type="ECO:0000256" key="10">
    <source>
        <dbReference type="SAM" id="Phobius"/>
    </source>
</evidence>
<evidence type="ECO:0000256" key="1">
    <source>
        <dbReference type="ARBA" id="ARBA00004141"/>
    </source>
</evidence>
<evidence type="ECO:0000256" key="3">
    <source>
        <dbReference type="ARBA" id="ARBA00016612"/>
    </source>
</evidence>
<protein>
    <recommendedName>
        <fullName evidence="3">NADH-ubiquinone oxidoreductase chain 4L</fullName>
    </recommendedName>
    <alternativeName>
        <fullName evidence="9">NADH dehydrogenase subunit 4L</fullName>
    </alternativeName>
</protein>
<dbReference type="AlphaFoldDB" id="A0A7L7SA22"/>
<feature type="transmembrane region" description="Helical" evidence="10">
    <location>
        <begin position="29"/>
        <end position="48"/>
    </location>
</feature>
<gene>
    <name evidence="11" type="primary">ND4L</name>
</gene>
<keyword evidence="5" id="KW-1278">Translocase</keyword>
<comment type="similarity">
    <text evidence="2">Belongs to the complex I subunit 4L family.</text>
</comment>
<evidence type="ECO:0000256" key="9">
    <source>
        <dbReference type="ARBA" id="ARBA00031586"/>
    </source>
</evidence>
<name>A0A7L7SA22_9GAST</name>
<keyword evidence="7" id="KW-0520">NAD</keyword>
<keyword evidence="6 10" id="KW-1133">Transmembrane helix</keyword>
<geneLocation type="mitochondrion" evidence="11"/>
<dbReference type="EMBL" id="MT862415">
    <property type="protein sequence ID" value="QNV11930.1"/>
    <property type="molecule type" value="Genomic_DNA"/>
</dbReference>
<proteinExistence type="inferred from homology"/>
<organism evidence="11">
    <name type="scientific">Planorbarius corneus</name>
    <dbReference type="NCBI Taxonomy" id="240818"/>
    <lineage>
        <taxon>Eukaryota</taxon>
        <taxon>Metazoa</taxon>
        <taxon>Spiralia</taxon>
        <taxon>Lophotrochozoa</taxon>
        <taxon>Mollusca</taxon>
        <taxon>Gastropoda</taxon>
        <taxon>Heterobranchia</taxon>
        <taxon>Euthyneura</taxon>
        <taxon>Panpulmonata</taxon>
        <taxon>Hygrophila</taxon>
        <taxon>Lymnaeoidea</taxon>
        <taxon>Planorbidae</taxon>
        <taxon>Planorbarius</taxon>
    </lineage>
</organism>
<reference evidence="11" key="1">
    <citation type="submission" date="2020-08" db="EMBL/GenBank/DDBJ databases">
        <title>DNAmark Project.</title>
        <authorList>
            <person name="Leerhoei F."/>
        </authorList>
    </citation>
    <scope>NUCLEOTIDE SEQUENCE</scope>
    <source>
        <strain evidence="11">DM683</strain>
    </source>
</reference>
<evidence type="ECO:0000256" key="8">
    <source>
        <dbReference type="ARBA" id="ARBA00023136"/>
    </source>
</evidence>
<evidence type="ECO:0000256" key="7">
    <source>
        <dbReference type="ARBA" id="ARBA00023027"/>
    </source>
</evidence>
<evidence type="ECO:0000256" key="4">
    <source>
        <dbReference type="ARBA" id="ARBA00022692"/>
    </source>
</evidence>
<evidence type="ECO:0000313" key="11">
    <source>
        <dbReference type="EMBL" id="QNV11930.1"/>
    </source>
</evidence>
<evidence type="ECO:0000256" key="6">
    <source>
        <dbReference type="ARBA" id="ARBA00022989"/>
    </source>
</evidence>
<keyword evidence="11" id="KW-0496">Mitochondrion</keyword>
<sequence length="91" mass="10442">MMMMVCSIFFICFLVYSYLINSKYILNSLIMLEAIMLMTMIFLIFSLSSVQESKYFFLVLLTFAACEAAIGLSLLVTFMRLRGNNFVNSLS</sequence>
<keyword evidence="8 10" id="KW-0472">Membrane</keyword>
<evidence type="ECO:0000256" key="5">
    <source>
        <dbReference type="ARBA" id="ARBA00022967"/>
    </source>
</evidence>
<keyword evidence="4 10" id="KW-0812">Transmembrane</keyword>
<evidence type="ECO:0000256" key="2">
    <source>
        <dbReference type="ARBA" id="ARBA00010519"/>
    </source>
</evidence>
<feature type="transmembrane region" description="Helical" evidence="10">
    <location>
        <begin position="55"/>
        <end position="81"/>
    </location>
</feature>